<dbReference type="GO" id="GO:0015250">
    <property type="term" value="F:water channel activity"/>
    <property type="evidence" value="ECO:0007669"/>
    <property type="project" value="TreeGrafter"/>
</dbReference>
<dbReference type="EMBL" id="BDRX01000015">
    <property type="protein sequence ID" value="GBF90196.1"/>
    <property type="molecule type" value="Genomic_DNA"/>
</dbReference>
<protein>
    <recommendedName>
        <fullName evidence="10">Aquaporin</fullName>
    </recommendedName>
</protein>
<evidence type="ECO:0000313" key="8">
    <source>
        <dbReference type="EMBL" id="GBF90196.1"/>
    </source>
</evidence>
<keyword evidence="9" id="KW-1185">Reference proteome</keyword>
<evidence type="ECO:0000256" key="1">
    <source>
        <dbReference type="ARBA" id="ARBA00004141"/>
    </source>
</evidence>
<evidence type="ECO:0000256" key="3">
    <source>
        <dbReference type="ARBA" id="ARBA00022692"/>
    </source>
</evidence>
<evidence type="ECO:0000256" key="4">
    <source>
        <dbReference type="ARBA" id="ARBA00022989"/>
    </source>
</evidence>
<dbReference type="OrthoDB" id="3222at2759"/>
<dbReference type="PRINTS" id="PR00783">
    <property type="entry name" value="MINTRINSICP"/>
</dbReference>
<dbReference type="AlphaFoldDB" id="A0A2V0NRC1"/>
<evidence type="ECO:0000256" key="5">
    <source>
        <dbReference type="ARBA" id="ARBA00023136"/>
    </source>
</evidence>
<evidence type="ECO:0000256" key="7">
    <source>
        <dbReference type="SAM" id="Phobius"/>
    </source>
</evidence>
<dbReference type="Pfam" id="PF00230">
    <property type="entry name" value="MIP"/>
    <property type="match status" value="1"/>
</dbReference>
<evidence type="ECO:0008006" key="10">
    <source>
        <dbReference type="Google" id="ProtNLM"/>
    </source>
</evidence>
<keyword evidence="3 6" id="KW-0812">Transmembrane</keyword>
<accession>A0A2V0NRC1</accession>
<evidence type="ECO:0000256" key="6">
    <source>
        <dbReference type="RuleBase" id="RU000477"/>
    </source>
</evidence>
<keyword evidence="5 7" id="KW-0472">Membrane</keyword>
<evidence type="ECO:0000256" key="2">
    <source>
        <dbReference type="ARBA" id="ARBA00006175"/>
    </source>
</evidence>
<dbReference type="PANTHER" id="PTHR19139">
    <property type="entry name" value="AQUAPORIN TRANSPORTER"/>
    <property type="match status" value="1"/>
</dbReference>
<dbReference type="STRING" id="307507.A0A2V0NRC1"/>
<dbReference type="InterPro" id="IPR023271">
    <property type="entry name" value="Aquaporin-like"/>
</dbReference>
<keyword evidence="4 7" id="KW-1133">Transmembrane helix</keyword>
<dbReference type="InterPro" id="IPR034294">
    <property type="entry name" value="Aquaporin_transptr"/>
</dbReference>
<sequence>MPGILQGDANSRSRLAAAVAAEFMGTFLFALIGGAVPAKNHQTAVCNGLALMVMIYATANISGGHLNPAVTAATLITGHTAMSRALAYMVAQVAGATLASAMHMLLVPKAAGIGCFGPGGGATLGQAFGWEVLTTMMLVMAVYSGCVGQPNFGVAGPATVGLTLLACALAAGPLSGAALNPARVLGPALVFGGCGSWAGTFTYLVGAVAAAGFSAPIYGAGPHLGRWMDAVEHAVDDAKEALRGTYRRLEGAAEDA</sequence>
<comment type="subcellular location">
    <subcellularLocation>
        <location evidence="1">Membrane</location>
        <topology evidence="1">Multi-pass membrane protein</topology>
    </subcellularLocation>
</comment>
<feature type="transmembrane region" description="Helical" evidence="7">
    <location>
        <begin position="48"/>
        <end position="73"/>
    </location>
</feature>
<dbReference type="SUPFAM" id="SSF81338">
    <property type="entry name" value="Aquaporin-like"/>
    <property type="match status" value="1"/>
</dbReference>
<dbReference type="PANTHER" id="PTHR19139:SF199">
    <property type="entry name" value="MIP17260P"/>
    <property type="match status" value="1"/>
</dbReference>
<feature type="transmembrane region" description="Helical" evidence="7">
    <location>
        <begin position="197"/>
        <end position="218"/>
    </location>
</feature>
<feature type="transmembrane region" description="Helical" evidence="7">
    <location>
        <begin position="85"/>
        <end position="107"/>
    </location>
</feature>
<evidence type="ECO:0000313" key="9">
    <source>
        <dbReference type="Proteomes" id="UP000247498"/>
    </source>
</evidence>
<dbReference type="InParanoid" id="A0A2V0NRC1"/>
<organism evidence="8 9">
    <name type="scientific">Raphidocelis subcapitata</name>
    <dbReference type="NCBI Taxonomy" id="307507"/>
    <lineage>
        <taxon>Eukaryota</taxon>
        <taxon>Viridiplantae</taxon>
        <taxon>Chlorophyta</taxon>
        <taxon>core chlorophytes</taxon>
        <taxon>Chlorophyceae</taxon>
        <taxon>CS clade</taxon>
        <taxon>Sphaeropleales</taxon>
        <taxon>Selenastraceae</taxon>
        <taxon>Raphidocelis</taxon>
    </lineage>
</organism>
<dbReference type="Gene3D" id="1.20.1080.10">
    <property type="entry name" value="Glycerol uptake facilitator protein"/>
    <property type="match status" value="1"/>
</dbReference>
<comment type="caution">
    <text evidence="8">The sequence shown here is derived from an EMBL/GenBank/DDBJ whole genome shotgun (WGS) entry which is preliminary data.</text>
</comment>
<comment type="similarity">
    <text evidence="2 6">Belongs to the MIP/aquaporin (TC 1.A.8) family.</text>
</comment>
<dbReference type="Proteomes" id="UP000247498">
    <property type="component" value="Unassembled WGS sequence"/>
</dbReference>
<keyword evidence="6" id="KW-0813">Transport</keyword>
<feature type="transmembrane region" description="Helical" evidence="7">
    <location>
        <begin position="127"/>
        <end position="146"/>
    </location>
</feature>
<dbReference type="GO" id="GO:0005886">
    <property type="term" value="C:plasma membrane"/>
    <property type="evidence" value="ECO:0007669"/>
    <property type="project" value="TreeGrafter"/>
</dbReference>
<feature type="transmembrane region" description="Helical" evidence="7">
    <location>
        <begin position="158"/>
        <end position="177"/>
    </location>
</feature>
<name>A0A2V0NRC1_9CHLO</name>
<feature type="transmembrane region" description="Helical" evidence="7">
    <location>
        <begin position="15"/>
        <end position="36"/>
    </location>
</feature>
<reference evidence="8 9" key="1">
    <citation type="journal article" date="2018" name="Sci. Rep.">
        <title>Raphidocelis subcapitata (=Pseudokirchneriella subcapitata) provides an insight into genome evolution and environmental adaptations in the Sphaeropleales.</title>
        <authorList>
            <person name="Suzuki S."/>
            <person name="Yamaguchi H."/>
            <person name="Nakajima N."/>
            <person name="Kawachi M."/>
        </authorList>
    </citation>
    <scope>NUCLEOTIDE SEQUENCE [LARGE SCALE GENOMIC DNA]</scope>
    <source>
        <strain evidence="8 9">NIES-35</strain>
    </source>
</reference>
<dbReference type="FunCoup" id="A0A2V0NRC1">
    <property type="interactions" value="812"/>
</dbReference>
<proteinExistence type="inferred from homology"/>
<dbReference type="InterPro" id="IPR000425">
    <property type="entry name" value="MIP"/>
</dbReference>
<gene>
    <name evidence="8" type="ORF">Rsub_03329</name>
</gene>